<keyword evidence="3" id="KW-1185">Reference proteome</keyword>
<evidence type="ECO:0000313" key="2">
    <source>
        <dbReference type="EMBL" id="MFC4903802.1"/>
    </source>
</evidence>
<reference evidence="3" key="1">
    <citation type="journal article" date="2019" name="Int. J. Syst. Evol. Microbiol.">
        <title>The Global Catalogue of Microorganisms (GCM) 10K type strain sequencing project: providing services to taxonomists for standard genome sequencing and annotation.</title>
        <authorList>
            <consortium name="The Broad Institute Genomics Platform"/>
            <consortium name="The Broad Institute Genome Sequencing Center for Infectious Disease"/>
            <person name="Wu L."/>
            <person name="Ma J."/>
        </authorList>
    </citation>
    <scope>NUCLEOTIDE SEQUENCE [LARGE SCALE GENOMIC DNA]</scope>
    <source>
        <strain evidence="3">CGMCC 4.6946</strain>
    </source>
</reference>
<name>A0ABV9TM20_9MICC</name>
<evidence type="ECO:0000313" key="3">
    <source>
        <dbReference type="Proteomes" id="UP001595797"/>
    </source>
</evidence>
<feature type="region of interest" description="Disordered" evidence="1">
    <location>
        <begin position="1"/>
        <end position="59"/>
    </location>
</feature>
<sequence length="59" mass="6610">MTSAEEDELARRRREREAASAEQQEIPLPDEDLMAGYDAPSEGRAMREQQDADAEGSQD</sequence>
<evidence type="ECO:0008006" key="4">
    <source>
        <dbReference type="Google" id="ProtNLM"/>
    </source>
</evidence>
<gene>
    <name evidence="2" type="ORF">ACFPCS_09530</name>
</gene>
<proteinExistence type="predicted"/>
<accession>A0ABV9TM20</accession>
<comment type="caution">
    <text evidence="2">The sequence shown here is derived from an EMBL/GenBank/DDBJ whole genome shotgun (WGS) entry which is preliminary data.</text>
</comment>
<evidence type="ECO:0000256" key="1">
    <source>
        <dbReference type="SAM" id="MobiDB-lite"/>
    </source>
</evidence>
<dbReference type="EMBL" id="JBHSIW010000011">
    <property type="protein sequence ID" value="MFC4903802.1"/>
    <property type="molecule type" value="Genomic_DNA"/>
</dbReference>
<dbReference type="RefSeq" id="WP_277551103.1">
    <property type="nucleotide sequence ID" value="NZ_JARAMH010000007.1"/>
</dbReference>
<organism evidence="2 3">
    <name type="scientific">Kocuria oceani</name>
    <dbReference type="NCBI Taxonomy" id="988827"/>
    <lineage>
        <taxon>Bacteria</taxon>
        <taxon>Bacillati</taxon>
        <taxon>Actinomycetota</taxon>
        <taxon>Actinomycetes</taxon>
        <taxon>Micrococcales</taxon>
        <taxon>Micrococcaceae</taxon>
        <taxon>Kocuria</taxon>
    </lineage>
</organism>
<protein>
    <recommendedName>
        <fullName evidence="4">YfhD family protein</fullName>
    </recommendedName>
</protein>
<dbReference type="Proteomes" id="UP001595797">
    <property type="component" value="Unassembled WGS sequence"/>
</dbReference>